<dbReference type="EMBL" id="JAPFFI010000008">
    <property type="protein sequence ID" value="KAJ6385837.1"/>
    <property type="molecule type" value="Genomic_DNA"/>
</dbReference>
<evidence type="ECO:0000313" key="1">
    <source>
        <dbReference type="EMBL" id="KAJ6385837.1"/>
    </source>
</evidence>
<evidence type="ECO:0000313" key="2">
    <source>
        <dbReference type="Proteomes" id="UP001141253"/>
    </source>
</evidence>
<reference evidence="1" key="1">
    <citation type="submission" date="2022-10" db="EMBL/GenBank/DDBJ databases">
        <authorList>
            <person name="Hyden B.L."/>
            <person name="Feng K."/>
            <person name="Yates T."/>
            <person name="Jawdy S."/>
            <person name="Smart L.B."/>
            <person name="Muchero W."/>
        </authorList>
    </citation>
    <scope>NUCLEOTIDE SEQUENCE</scope>
    <source>
        <tissue evidence="1">Shoot tip</tissue>
    </source>
</reference>
<sequence>MITEFENVADEHVVQHPASMSPLPCNHNPKKKPRKCNHWISQQYMLPHFEWNL</sequence>
<name>A0ABQ9BJ30_9ROSI</name>
<dbReference type="Proteomes" id="UP001141253">
    <property type="component" value="Chromosome 9"/>
</dbReference>
<organism evidence="1 2">
    <name type="scientific">Salix suchowensis</name>
    <dbReference type="NCBI Taxonomy" id="1278906"/>
    <lineage>
        <taxon>Eukaryota</taxon>
        <taxon>Viridiplantae</taxon>
        <taxon>Streptophyta</taxon>
        <taxon>Embryophyta</taxon>
        <taxon>Tracheophyta</taxon>
        <taxon>Spermatophyta</taxon>
        <taxon>Magnoliopsida</taxon>
        <taxon>eudicotyledons</taxon>
        <taxon>Gunneridae</taxon>
        <taxon>Pentapetalae</taxon>
        <taxon>rosids</taxon>
        <taxon>fabids</taxon>
        <taxon>Malpighiales</taxon>
        <taxon>Salicaceae</taxon>
        <taxon>Saliceae</taxon>
        <taxon>Salix</taxon>
    </lineage>
</organism>
<accession>A0ABQ9BJ30</accession>
<gene>
    <name evidence="1" type="ORF">OIU77_028917</name>
</gene>
<reference evidence="1" key="2">
    <citation type="journal article" date="2023" name="Int. J. Mol. Sci.">
        <title>De Novo Assembly and Annotation of 11 Diverse Shrub Willow (Salix) Genomes Reveals Novel Gene Organization in Sex-Linked Regions.</title>
        <authorList>
            <person name="Hyden B."/>
            <person name="Feng K."/>
            <person name="Yates T.B."/>
            <person name="Jawdy S."/>
            <person name="Cereghino C."/>
            <person name="Smart L.B."/>
            <person name="Muchero W."/>
        </authorList>
    </citation>
    <scope>NUCLEOTIDE SEQUENCE</scope>
    <source>
        <tissue evidence="1">Shoot tip</tissue>
    </source>
</reference>
<proteinExistence type="predicted"/>
<protein>
    <submittedName>
        <fullName evidence="1">Uncharacterized protein</fullName>
    </submittedName>
</protein>
<keyword evidence="2" id="KW-1185">Reference proteome</keyword>
<comment type="caution">
    <text evidence="1">The sequence shown here is derived from an EMBL/GenBank/DDBJ whole genome shotgun (WGS) entry which is preliminary data.</text>
</comment>